<gene>
    <name evidence="3" type="ORF">Aory05_001315300</name>
</gene>
<comment type="caution">
    <text evidence="3">The sequence shown here is derived from an EMBL/GenBank/DDBJ whole genome shotgun (WGS) entry which is preliminary data.</text>
</comment>
<feature type="region of interest" description="Disordered" evidence="1">
    <location>
        <begin position="635"/>
        <end position="691"/>
    </location>
</feature>
<accession>A0ABQ6LAA5</accession>
<dbReference type="PANTHER" id="PTHR33112:SF16">
    <property type="entry name" value="HETEROKARYON INCOMPATIBILITY DOMAIN-CONTAINING PROTEIN"/>
    <property type="match status" value="1"/>
</dbReference>
<protein>
    <submittedName>
        <fullName evidence="3">Unnamed protein product</fullName>
    </submittedName>
</protein>
<sequence length="1190" mass="132471">MTLLGMVMILAEDGGAVIPAISRAENIALLSLLHSASRTSPLHVIPTAPSSNIPEHSDSARNYELSVDKERSLVGTLAFLAQTEEDPNHIPAICVEQDTDRLNVLIAINKAKWSDGDSILHVLEERLNMIFAIMQTVLERELGLRASRKQTKKSKKPIKEILQNVIRCAKQVAEKPGASESLQAATLLFRYKAREVASLIDSWQGHQTVARLGDLVKGINQLHQVNQLSDLVNEIPAPELQNEAKKSFLNTIGKVSRYAEAPRILRRIAKRFRVARYMTAVPVNLPKEAFCIPTKGTYAPDIGSSVARIDHQYSDRKRLNRVYHLLGYTEAQSASLFSGQVLRTLREAKIHAEIQLVIYCELQRPTLFPRVVCSSKDACFLCSTFISLHKQIHTPRCHGRLYPGWRLPSVPQVKELEERFNKTLENSIKESLSMLFSRQRKTTYPPPNESTLLTIPISETTKSDLTQLDLWQLSCERSIQLRSQMTDQPRKAPESGNPSYASIPCGAACEGSTTDLEFPPMVEGQDPDSKIISKQELSQGIVLHNSIDPGGSSACYIAGPIKLTIEYATGLEGIKYSVEWLTTEEMKDLQGRPRPPLSVDVGSLASEMSIQHHNSVCILMKGTALRLDWESKTSEKPARDLGYKEDPQIEGSPAPVNVTSPAVKKRDDAGSSPSQGRRQSPNRPNHKVGILSTSNLVRSTLNQMASICLPISRCPRPPHLCQTCWTGLFGEAGFRELLLPGGSRRYMYRTSWSGLATSETCNWCCQLLLINREITDRDDELMVIVEMREEESRDITPPGEQRLWVFLNNEDSAHHAAGYIRTSADDPLAKHIVSRGLLTQVDTPDVFQSALQHIEQCISGHEHCKAAAHTNPLPTRVVDCTNPLKPKLWATDGREGKYIALSYVWGEPQAHSTTRDRLEILCILQDSDEDKRNEVGNMRSIYSDAYLVIIAASAKKVGDGFLQTRTSHVSEANDTPLAFQLPGGRIGSLHLLTNEKFSGYYPGMEPVNTRGWCFQEHMLATRALVFASHTLQYHCRTNGVRNIGNSYNYSPDGTAGRVPGRIFSMAESMRSQGSSIQPPARTSLSAEEWKSTREAWFAALRNYTPRSVSHPADKLIAFAAIAETFHALCSETRYLAGLWEDTLLEDLLWKKPKPPLPRPEAYRAPSWSWASVDGKTTSALTTLYYSGCPA</sequence>
<dbReference type="InterPro" id="IPR010730">
    <property type="entry name" value="HET"/>
</dbReference>
<name>A0ABQ6LAA5_ASPOZ</name>
<dbReference type="InterPro" id="IPR027796">
    <property type="entry name" value="OTT_1508_deam-like"/>
</dbReference>
<proteinExistence type="predicted"/>
<keyword evidence="4" id="KW-1185">Reference proteome</keyword>
<dbReference type="Proteomes" id="UP001165189">
    <property type="component" value="Unassembled WGS sequence"/>
</dbReference>
<feature type="compositionally biased region" description="Basic and acidic residues" evidence="1">
    <location>
        <begin position="635"/>
        <end position="647"/>
    </location>
</feature>
<evidence type="ECO:0000256" key="1">
    <source>
        <dbReference type="SAM" id="MobiDB-lite"/>
    </source>
</evidence>
<reference evidence="3" key="1">
    <citation type="submission" date="2023-04" db="EMBL/GenBank/DDBJ databases">
        <title>Aspergillus oryzae var. brunneus NBRC 4377.</title>
        <authorList>
            <person name="Ichikawa N."/>
            <person name="Sato H."/>
            <person name="Tonouchi N."/>
        </authorList>
    </citation>
    <scope>NUCLEOTIDE SEQUENCE</scope>
    <source>
        <strain evidence="3">NBRC 4377</strain>
    </source>
</reference>
<evidence type="ECO:0000259" key="2">
    <source>
        <dbReference type="Pfam" id="PF06985"/>
    </source>
</evidence>
<dbReference type="Pfam" id="PF06985">
    <property type="entry name" value="HET"/>
    <property type="match status" value="1"/>
</dbReference>
<dbReference type="PANTHER" id="PTHR33112">
    <property type="entry name" value="DOMAIN PROTEIN, PUTATIVE-RELATED"/>
    <property type="match status" value="1"/>
</dbReference>
<dbReference type="EMBL" id="BSYB01000102">
    <property type="protein sequence ID" value="GMG54940.1"/>
    <property type="molecule type" value="Genomic_DNA"/>
</dbReference>
<dbReference type="Pfam" id="PF14441">
    <property type="entry name" value="OTT_1508_deam"/>
    <property type="match status" value="1"/>
</dbReference>
<feature type="compositionally biased region" description="Polar residues" evidence="1">
    <location>
        <begin position="671"/>
        <end position="683"/>
    </location>
</feature>
<organism evidence="3 4">
    <name type="scientific">Aspergillus oryzae var. brunneus</name>
    <dbReference type="NCBI Taxonomy" id="332754"/>
    <lineage>
        <taxon>Eukaryota</taxon>
        <taxon>Fungi</taxon>
        <taxon>Dikarya</taxon>
        <taxon>Ascomycota</taxon>
        <taxon>Pezizomycotina</taxon>
        <taxon>Eurotiomycetes</taxon>
        <taxon>Eurotiomycetidae</taxon>
        <taxon>Eurotiales</taxon>
        <taxon>Aspergillaceae</taxon>
        <taxon>Aspergillus</taxon>
        <taxon>Aspergillus subgen. Circumdati</taxon>
    </lineage>
</organism>
<evidence type="ECO:0000313" key="4">
    <source>
        <dbReference type="Proteomes" id="UP001165189"/>
    </source>
</evidence>
<evidence type="ECO:0000313" key="3">
    <source>
        <dbReference type="EMBL" id="GMG54940.1"/>
    </source>
</evidence>
<feature type="domain" description="Heterokaryon incompatibility" evidence="2">
    <location>
        <begin position="921"/>
        <end position="1016"/>
    </location>
</feature>